<accession>A0A5N6R0W3</accession>
<sequence length="282" mass="30003">MIFGRLYSCCVQNFMYTGIGYSSPTLSSAIVDLTPAFTFMLAIISRMEKLDLRVQSSLAKCIGTIVSISGALIVTLYKGLPLASIAASPNSQPNEVLLSAQTNWVLGGIFLTIGSLCLSTLFIVQTLIIRECPAELIVTLICCTFVTLQSTAIALISEIDNPNAWRLGSNMELIAIGYSAVLVVAARSVIVTWVCRKKGPVFVSLFSPLGIVIAVAMGIPFLGETLYLGSLIGAAVIALGFYAVIWGQAQEEKTIGNRGVCCSDSESCSSKVPLLQDKGLDI</sequence>
<feature type="transmembrane region" description="Helical" evidence="5">
    <location>
        <begin position="104"/>
        <end position="124"/>
    </location>
</feature>
<evidence type="ECO:0000256" key="2">
    <source>
        <dbReference type="ARBA" id="ARBA00022692"/>
    </source>
</evidence>
<dbReference type="OrthoDB" id="1746609at2759"/>
<dbReference type="EMBL" id="CM017323">
    <property type="protein sequence ID" value="KAE8023429.1"/>
    <property type="molecule type" value="Genomic_DNA"/>
</dbReference>
<evidence type="ECO:0000256" key="1">
    <source>
        <dbReference type="ARBA" id="ARBA00004141"/>
    </source>
</evidence>
<gene>
    <name evidence="6" type="ORF">FH972_009121</name>
</gene>
<keyword evidence="4 5" id="KW-0472">Membrane</keyword>
<dbReference type="InterPro" id="IPR037185">
    <property type="entry name" value="EmrE-like"/>
</dbReference>
<dbReference type="SUPFAM" id="SSF103481">
    <property type="entry name" value="Multidrug resistance efflux transporter EmrE"/>
    <property type="match status" value="1"/>
</dbReference>
<name>A0A5N6R0W3_9ROSI</name>
<dbReference type="GO" id="GO:0022857">
    <property type="term" value="F:transmembrane transporter activity"/>
    <property type="evidence" value="ECO:0007669"/>
    <property type="project" value="InterPro"/>
</dbReference>
<evidence type="ECO:0000256" key="4">
    <source>
        <dbReference type="ARBA" id="ARBA00023136"/>
    </source>
</evidence>
<feature type="transmembrane region" description="Helical" evidence="5">
    <location>
        <begin position="176"/>
        <end position="194"/>
    </location>
</feature>
<dbReference type="InterPro" id="IPR030184">
    <property type="entry name" value="WAT1-related"/>
</dbReference>
<feature type="transmembrane region" description="Helical" evidence="5">
    <location>
        <begin position="225"/>
        <end position="245"/>
    </location>
</feature>
<dbReference type="AlphaFoldDB" id="A0A5N6R0W3"/>
<evidence type="ECO:0000313" key="7">
    <source>
        <dbReference type="Proteomes" id="UP000327013"/>
    </source>
</evidence>
<evidence type="ECO:0000313" key="6">
    <source>
        <dbReference type="EMBL" id="KAE8023429.1"/>
    </source>
</evidence>
<feature type="transmembrane region" description="Helical" evidence="5">
    <location>
        <begin position="136"/>
        <end position="156"/>
    </location>
</feature>
<comment type="subcellular location">
    <subcellularLocation>
        <location evidence="1">Membrane</location>
        <topology evidence="1">Multi-pass membrane protein</topology>
    </subcellularLocation>
</comment>
<reference evidence="6 7" key="1">
    <citation type="submission" date="2019-06" db="EMBL/GenBank/DDBJ databases">
        <title>A chromosomal-level reference genome of Carpinus fangiana (Coryloideae, Betulaceae).</title>
        <authorList>
            <person name="Yang X."/>
            <person name="Wang Z."/>
            <person name="Zhang L."/>
            <person name="Hao G."/>
            <person name="Liu J."/>
            <person name="Yang Y."/>
        </authorList>
    </citation>
    <scope>NUCLEOTIDE SEQUENCE [LARGE SCALE GENOMIC DNA]</scope>
    <source>
        <strain evidence="6">Cfa_2016G</strain>
        <tissue evidence="6">Leaf</tissue>
    </source>
</reference>
<keyword evidence="7" id="KW-1185">Reference proteome</keyword>
<evidence type="ECO:0000256" key="5">
    <source>
        <dbReference type="SAM" id="Phobius"/>
    </source>
</evidence>
<protein>
    <submittedName>
        <fullName evidence="6">Uncharacterized protein</fullName>
    </submittedName>
</protein>
<dbReference type="GO" id="GO:0016020">
    <property type="term" value="C:membrane"/>
    <property type="evidence" value="ECO:0007669"/>
    <property type="project" value="InterPro"/>
</dbReference>
<dbReference type="PANTHER" id="PTHR31218">
    <property type="entry name" value="WAT1-RELATED PROTEIN"/>
    <property type="match status" value="1"/>
</dbReference>
<feature type="transmembrane region" description="Helical" evidence="5">
    <location>
        <begin position="57"/>
        <end position="77"/>
    </location>
</feature>
<feature type="transmembrane region" description="Helical" evidence="5">
    <location>
        <begin position="201"/>
        <end position="219"/>
    </location>
</feature>
<organism evidence="6 7">
    <name type="scientific">Carpinus fangiana</name>
    <dbReference type="NCBI Taxonomy" id="176857"/>
    <lineage>
        <taxon>Eukaryota</taxon>
        <taxon>Viridiplantae</taxon>
        <taxon>Streptophyta</taxon>
        <taxon>Embryophyta</taxon>
        <taxon>Tracheophyta</taxon>
        <taxon>Spermatophyta</taxon>
        <taxon>Magnoliopsida</taxon>
        <taxon>eudicotyledons</taxon>
        <taxon>Gunneridae</taxon>
        <taxon>Pentapetalae</taxon>
        <taxon>rosids</taxon>
        <taxon>fabids</taxon>
        <taxon>Fagales</taxon>
        <taxon>Betulaceae</taxon>
        <taxon>Carpinus</taxon>
    </lineage>
</organism>
<proteinExistence type="predicted"/>
<keyword evidence="3 5" id="KW-1133">Transmembrane helix</keyword>
<evidence type="ECO:0000256" key="3">
    <source>
        <dbReference type="ARBA" id="ARBA00022989"/>
    </source>
</evidence>
<keyword evidence="2 5" id="KW-0812">Transmembrane</keyword>
<feature type="transmembrane region" description="Helical" evidence="5">
    <location>
        <begin position="25"/>
        <end position="45"/>
    </location>
</feature>
<dbReference type="Proteomes" id="UP000327013">
    <property type="component" value="Chromosome 3"/>
</dbReference>
<dbReference type="EMBL" id="CM017323">
    <property type="protein sequence ID" value="KAE8023428.1"/>
    <property type="molecule type" value="Genomic_DNA"/>
</dbReference>